<accession>A0AA39PPA5</accession>
<sequence length="109" mass="11786">MFTHTAETLLPNLTTLQGPPSLIILLAPSGLIVNASITIYTLVYAWFRPTTTVKSLLPSARHPLTFQSVGKRTEKKTHRSAVVVSPAIEELVIEEGMLAKSAGVQSFLA</sequence>
<keyword evidence="1" id="KW-0812">Transmembrane</keyword>
<dbReference type="EMBL" id="JAUEPU010000045">
    <property type="protein sequence ID" value="KAK0486803.1"/>
    <property type="molecule type" value="Genomic_DNA"/>
</dbReference>
<protein>
    <submittedName>
        <fullName evidence="2">Uncharacterized protein</fullName>
    </submittedName>
</protein>
<feature type="transmembrane region" description="Helical" evidence="1">
    <location>
        <begin position="22"/>
        <end position="47"/>
    </location>
</feature>
<dbReference type="AlphaFoldDB" id="A0AA39PPA5"/>
<keyword evidence="3" id="KW-1185">Reference proteome</keyword>
<keyword evidence="1" id="KW-1133">Transmembrane helix</keyword>
<proteinExistence type="predicted"/>
<name>A0AA39PPA5_9AGAR</name>
<evidence type="ECO:0000313" key="3">
    <source>
        <dbReference type="Proteomes" id="UP001175228"/>
    </source>
</evidence>
<evidence type="ECO:0000313" key="2">
    <source>
        <dbReference type="EMBL" id="KAK0486803.1"/>
    </source>
</evidence>
<comment type="caution">
    <text evidence="2">The sequence shown here is derived from an EMBL/GenBank/DDBJ whole genome shotgun (WGS) entry which is preliminary data.</text>
</comment>
<gene>
    <name evidence="2" type="ORF">EDD18DRAFT_1360471</name>
</gene>
<dbReference type="Proteomes" id="UP001175228">
    <property type="component" value="Unassembled WGS sequence"/>
</dbReference>
<organism evidence="2 3">
    <name type="scientific">Armillaria luteobubalina</name>
    <dbReference type="NCBI Taxonomy" id="153913"/>
    <lineage>
        <taxon>Eukaryota</taxon>
        <taxon>Fungi</taxon>
        <taxon>Dikarya</taxon>
        <taxon>Basidiomycota</taxon>
        <taxon>Agaricomycotina</taxon>
        <taxon>Agaricomycetes</taxon>
        <taxon>Agaricomycetidae</taxon>
        <taxon>Agaricales</taxon>
        <taxon>Marasmiineae</taxon>
        <taxon>Physalacriaceae</taxon>
        <taxon>Armillaria</taxon>
    </lineage>
</organism>
<reference evidence="2" key="1">
    <citation type="submission" date="2023-06" db="EMBL/GenBank/DDBJ databases">
        <authorList>
            <consortium name="Lawrence Berkeley National Laboratory"/>
            <person name="Ahrendt S."/>
            <person name="Sahu N."/>
            <person name="Indic B."/>
            <person name="Wong-Bajracharya J."/>
            <person name="Merenyi Z."/>
            <person name="Ke H.-M."/>
            <person name="Monk M."/>
            <person name="Kocsube S."/>
            <person name="Drula E."/>
            <person name="Lipzen A."/>
            <person name="Balint B."/>
            <person name="Henrissat B."/>
            <person name="Andreopoulos B."/>
            <person name="Martin F.M."/>
            <person name="Harder C.B."/>
            <person name="Rigling D."/>
            <person name="Ford K.L."/>
            <person name="Foster G.D."/>
            <person name="Pangilinan J."/>
            <person name="Papanicolaou A."/>
            <person name="Barry K."/>
            <person name="LaButti K."/>
            <person name="Viragh M."/>
            <person name="Koriabine M."/>
            <person name="Yan M."/>
            <person name="Riley R."/>
            <person name="Champramary S."/>
            <person name="Plett K.L."/>
            <person name="Tsai I.J."/>
            <person name="Slot J."/>
            <person name="Sipos G."/>
            <person name="Plett J."/>
            <person name="Nagy L.G."/>
            <person name="Grigoriev I.V."/>
        </authorList>
    </citation>
    <scope>NUCLEOTIDE SEQUENCE</scope>
    <source>
        <strain evidence="2">HWK02</strain>
    </source>
</reference>
<keyword evidence="1" id="KW-0472">Membrane</keyword>
<evidence type="ECO:0000256" key="1">
    <source>
        <dbReference type="SAM" id="Phobius"/>
    </source>
</evidence>